<evidence type="ECO:0000256" key="5">
    <source>
        <dbReference type="ARBA" id="ARBA00022676"/>
    </source>
</evidence>
<evidence type="ECO:0000256" key="15">
    <source>
        <dbReference type="SAM" id="Phobius"/>
    </source>
</evidence>
<evidence type="ECO:0000256" key="7">
    <source>
        <dbReference type="ARBA" id="ARBA00022801"/>
    </source>
</evidence>
<keyword evidence="11" id="KW-0961">Cell wall biogenesis/degradation</keyword>
<dbReference type="EMBL" id="BRPL01000002">
    <property type="protein sequence ID" value="GLB46844.1"/>
    <property type="molecule type" value="Genomic_DNA"/>
</dbReference>
<comment type="catalytic activity">
    <reaction evidence="12">
        <text>Preferential cleavage: (Ac)2-L-Lys-D-Ala-|-D-Ala. Also transpeptidation of peptidyl-alanyl moieties that are N-acyl substituents of D-alanine.</text>
        <dbReference type="EC" id="3.4.16.4"/>
    </reaction>
</comment>
<feature type="compositionally biased region" description="Polar residues" evidence="14">
    <location>
        <begin position="667"/>
        <end position="687"/>
    </location>
</feature>
<proteinExistence type="inferred from homology"/>
<dbReference type="Gene3D" id="3.40.710.10">
    <property type="entry name" value="DD-peptidase/beta-lactamase superfamily"/>
    <property type="match status" value="1"/>
</dbReference>
<name>A0A9W6B2B8_9LACO</name>
<keyword evidence="3" id="KW-0121">Carboxypeptidase</keyword>
<keyword evidence="15" id="KW-0472">Membrane</keyword>
<evidence type="ECO:0000256" key="13">
    <source>
        <dbReference type="ARBA" id="ARBA00049902"/>
    </source>
</evidence>
<organism evidence="18 19">
    <name type="scientific">Philodulcilactobacillus myokoensis</name>
    <dbReference type="NCBI Taxonomy" id="2929573"/>
    <lineage>
        <taxon>Bacteria</taxon>
        <taxon>Bacillati</taxon>
        <taxon>Bacillota</taxon>
        <taxon>Bacilli</taxon>
        <taxon>Lactobacillales</taxon>
        <taxon>Lactobacillaceae</taxon>
        <taxon>Philodulcilactobacillus</taxon>
    </lineage>
</organism>
<evidence type="ECO:0000256" key="2">
    <source>
        <dbReference type="ARBA" id="ARBA00007739"/>
    </source>
</evidence>
<dbReference type="Gene3D" id="1.10.3810.10">
    <property type="entry name" value="Biosynthetic peptidoglycan transglycosylase-like"/>
    <property type="match status" value="1"/>
</dbReference>
<dbReference type="GO" id="GO:0008360">
    <property type="term" value="P:regulation of cell shape"/>
    <property type="evidence" value="ECO:0007669"/>
    <property type="project" value="UniProtKB-KW"/>
</dbReference>
<evidence type="ECO:0000256" key="11">
    <source>
        <dbReference type="ARBA" id="ARBA00023316"/>
    </source>
</evidence>
<dbReference type="AlphaFoldDB" id="A0A9W6B2B8"/>
<evidence type="ECO:0000256" key="4">
    <source>
        <dbReference type="ARBA" id="ARBA00022670"/>
    </source>
</evidence>
<comment type="similarity">
    <text evidence="1">In the C-terminal section; belongs to the transpeptidase family.</text>
</comment>
<feature type="domain" description="Penicillin-binding protein transpeptidase" evidence="16">
    <location>
        <begin position="349"/>
        <end position="597"/>
    </location>
</feature>
<dbReference type="SUPFAM" id="SSF56601">
    <property type="entry name" value="beta-lactamase/transpeptidase-like"/>
    <property type="match status" value="1"/>
</dbReference>
<dbReference type="GO" id="GO:0009002">
    <property type="term" value="F:serine-type D-Ala-D-Ala carboxypeptidase activity"/>
    <property type="evidence" value="ECO:0007669"/>
    <property type="project" value="UniProtKB-EC"/>
</dbReference>
<evidence type="ECO:0000313" key="18">
    <source>
        <dbReference type="EMBL" id="GLB46844.1"/>
    </source>
</evidence>
<dbReference type="GO" id="GO:0030288">
    <property type="term" value="C:outer membrane-bounded periplasmic space"/>
    <property type="evidence" value="ECO:0007669"/>
    <property type="project" value="TreeGrafter"/>
</dbReference>
<feature type="domain" description="Glycosyl transferase family 51" evidence="17">
    <location>
        <begin position="77"/>
        <end position="254"/>
    </location>
</feature>
<keyword evidence="15" id="KW-0812">Transmembrane</keyword>
<dbReference type="GO" id="GO:0006508">
    <property type="term" value="P:proteolysis"/>
    <property type="evidence" value="ECO:0007669"/>
    <property type="project" value="UniProtKB-KW"/>
</dbReference>
<evidence type="ECO:0000256" key="9">
    <source>
        <dbReference type="ARBA" id="ARBA00022984"/>
    </source>
</evidence>
<dbReference type="InterPro" id="IPR001264">
    <property type="entry name" value="Glyco_trans_51"/>
</dbReference>
<keyword evidence="6" id="KW-0808">Transferase</keyword>
<comment type="similarity">
    <text evidence="2">In the N-terminal section; belongs to the glycosyltransferase 51 family.</text>
</comment>
<reference evidence="18" key="2">
    <citation type="journal article" date="2023" name="PLoS ONE">
        <title>Philodulcilactobacillus myokoensis gen. nov., sp. nov., a fructophilic, acidophilic, and agar-phobic lactic acid bacterium isolated from fermented vegetable extracts.</title>
        <authorList>
            <person name="Kouya T."/>
            <person name="Ishiyama Y."/>
            <person name="Ohashi S."/>
            <person name="Kumakubo R."/>
            <person name="Yamazaki T."/>
            <person name="Otaki T."/>
        </authorList>
    </citation>
    <scope>NUCLEOTIDE SEQUENCE</scope>
    <source>
        <strain evidence="18">WR16-4</strain>
    </source>
</reference>
<comment type="catalytic activity">
    <reaction evidence="13">
        <text>[GlcNAc-(1-&gt;4)-Mur2Ac(oyl-L-Ala-gamma-D-Glu-L-Lys-D-Ala-D-Ala)](n)-di-trans,octa-cis-undecaprenyl diphosphate + beta-D-GlcNAc-(1-&gt;4)-Mur2Ac(oyl-L-Ala-gamma-D-Glu-L-Lys-D-Ala-D-Ala)-di-trans,octa-cis-undecaprenyl diphosphate = [GlcNAc-(1-&gt;4)-Mur2Ac(oyl-L-Ala-gamma-D-Glu-L-Lys-D-Ala-D-Ala)](n+1)-di-trans,octa-cis-undecaprenyl diphosphate + di-trans,octa-cis-undecaprenyl diphosphate + H(+)</text>
        <dbReference type="Rhea" id="RHEA:23708"/>
        <dbReference type="Rhea" id="RHEA-COMP:9602"/>
        <dbReference type="Rhea" id="RHEA-COMP:9603"/>
        <dbReference type="ChEBI" id="CHEBI:15378"/>
        <dbReference type="ChEBI" id="CHEBI:58405"/>
        <dbReference type="ChEBI" id="CHEBI:60033"/>
        <dbReference type="ChEBI" id="CHEBI:78435"/>
        <dbReference type="EC" id="2.4.99.28"/>
    </reaction>
</comment>
<dbReference type="Pfam" id="PF00905">
    <property type="entry name" value="Transpeptidase"/>
    <property type="match status" value="1"/>
</dbReference>
<dbReference type="InterPro" id="IPR050396">
    <property type="entry name" value="Glycosyltr_51/Transpeptidase"/>
</dbReference>
<feature type="compositionally biased region" description="Low complexity" evidence="14">
    <location>
        <begin position="723"/>
        <end position="783"/>
    </location>
</feature>
<dbReference type="InterPro" id="IPR036950">
    <property type="entry name" value="PBP_transglycosylase"/>
</dbReference>
<dbReference type="Pfam" id="PF00912">
    <property type="entry name" value="Transgly"/>
    <property type="match status" value="1"/>
</dbReference>
<gene>
    <name evidence="18" type="primary">mrcA</name>
    <name evidence="18" type="ORF">WR164_08230</name>
</gene>
<keyword evidence="7" id="KW-0378">Hydrolase</keyword>
<evidence type="ECO:0000256" key="8">
    <source>
        <dbReference type="ARBA" id="ARBA00022960"/>
    </source>
</evidence>
<dbReference type="RefSeq" id="WP_286136306.1">
    <property type="nucleotide sequence ID" value="NZ_BRPL01000002.1"/>
</dbReference>
<evidence type="ECO:0000256" key="1">
    <source>
        <dbReference type="ARBA" id="ARBA00007090"/>
    </source>
</evidence>
<feature type="compositionally biased region" description="Low complexity" evidence="14">
    <location>
        <begin position="688"/>
        <end position="714"/>
    </location>
</feature>
<evidence type="ECO:0000256" key="14">
    <source>
        <dbReference type="SAM" id="MobiDB-lite"/>
    </source>
</evidence>
<evidence type="ECO:0000256" key="12">
    <source>
        <dbReference type="ARBA" id="ARBA00034000"/>
    </source>
</evidence>
<evidence type="ECO:0000259" key="17">
    <source>
        <dbReference type="Pfam" id="PF00912"/>
    </source>
</evidence>
<keyword evidence="4" id="KW-0645">Protease</keyword>
<dbReference type="PANTHER" id="PTHR32282">
    <property type="entry name" value="BINDING PROTEIN TRANSPEPTIDASE, PUTATIVE-RELATED"/>
    <property type="match status" value="1"/>
</dbReference>
<evidence type="ECO:0000313" key="19">
    <source>
        <dbReference type="Proteomes" id="UP001144204"/>
    </source>
</evidence>
<keyword evidence="9" id="KW-0573">Peptidoglycan synthesis</keyword>
<evidence type="ECO:0000256" key="3">
    <source>
        <dbReference type="ARBA" id="ARBA00022645"/>
    </source>
</evidence>
<evidence type="ECO:0000259" key="16">
    <source>
        <dbReference type="Pfam" id="PF00905"/>
    </source>
</evidence>
<dbReference type="Proteomes" id="UP001144204">
    <property type="component" value="Unassembled WGS sequence"/>
</dbReference>
<protein>
    <submittedName>
        <fullName evidence="18">Penicillin-binding protein 1A</fullName>
    </submittedName>
</protein>
<dbReference type="InterPro" id="IPR012338">
    <property type="entry name" value="Beta-lactam/transpept-like"/>
</dbReference>
<dbReference type="GO" id="GO:0008658">
    <property type="term" value="F:penicillin binding"/>
    <property type="evidence" value="ECO:0007669"/>
    <property type="project" value="InterPro"/>
</dbReference>
<dbReference type="InterPro" id="IPR023346">
    <property type="entry name" value="Lysozyme-like_dom_sf"/>
</dbReference>
<keyword evidence="15" id="KW-1133">Transmembrane helix</keyword>
<dbReference type="GO" id="GO:0071555">
    <property type="term" value="P:cell wall organization"/>
    <property type="evidence" value="ECO:0007669"/>
    <property type="project" value="UniProtKB-KW"/>
</dbReference>
<dbReference type="GO" id="GO:0008955">
    <property type="term" value="F:peptidoglycan glycosyltransferase activity"/>
    <property type="evidence" value="ECO:0007669"/>
    <property type="project" value="UniProtKB-EC"/>
</dbReference>
<keyword evidence="10" id="KW-0511">Multifunctional enzyme</keyword>
<keyword evidence="5" id="KW-0328">Glycosyltransferase</keyword>
<feature type="transmembrane region" description="Helical" evidence="15">
    <location>
        <begin position="30"/>
        <end position="53"/>
    </location>
</feature>
<keyword evidence="8" id="KW-0133">Cell shape</keyword>
<comment type="caution">
    <text evidence="18">The sequence shown here is derived from an EMBL/GenBank/DDBJ whole genome shotgun (WGS) entry which is preliminary data.</text>
</comment>
<keyword evidence="19" id="KW-1185">Reference proteome</keyword>
<evidence type="ECO:0000256" key="10">
    <source>
        <dbReference type="ARBA" id="ARBA00023268"/>
    </source>
</evidence>
<dbReference type="InterPro" id="IPR001460">
    <property type="entry name" value="PCN-bd_Tpept"/>
</dbReference>
<dbReference type="GO" id="GO:0009252">
    <property type="term" value="P:peptidoglycan biosynthetic process"/>
    <property type="evidence" value="ECO:0007669"/>
    <property type="project" value="UniProtKB-KW"/>
</dbReference>
<dbReference type="PANTHER" id="PTHR32282:SF29">
    <property type="entry name" value="PENICILLIN-BINDING PROTEIN 1A"/>
    <property type="match status" value="1"/>
</dbReference>
<evidence type="ECO:0000256" key="6">
    <source>
        <dbReference type="ARBA" id="ARBA00022679"/>
    </source>
</evidence>
<dbReference type="FunFam" id="1.10.3810.10:FF:000001">
    <property type="entry name" value="Penicillin-binding protein 1A"/>
    <property type="match status" value="1"/>
</dbReference>
<accession>A0A9W6B2B8</accession>
<sequence>MDNNENRSFRSGAKRRLQAPKPKRHLFKKITLSVITVLLVLLVLGTGLFIYYASSAPKIDYNSLTSDNSTKIYDNRGKIISRLGAQNRDYVSSKQTPRQLKSAVVSIEDRHFYTDQGVDPARIVEAAFSDVFHSSNIQGGSTLTQQLVKLSVFSTAASDRTIKRKAQEAWLALKIDHQYSKQKILEFYINKVYMGNNIYGMQTAAEYYYGKPLSKLNLAETATLAGMPQSPTLYNPYVYPKYAQERRNQVLSAMVQNKQISQQEANQAANTNIKANLAKSHHNTDTFSVNEKYIDGYLKQVIQELNEKGYNTHSGAKVYTNLNLNNQKHLYKLANGHDISFPNNKFQVGATMVNAHNGKVTAMLGGRKVKVPFGTNRAVQTDRSNGSTMKPLMDYGPAIQYLKYPTYQPVYDTPYTYPGTDISLHDFDNRYEGIITMRKAIVESRNIPAIRTAVNVGIPRATDFLSRLGLRFNKQLEIQNGIGAYISSEQEAAAYAAFANGGTYYKPYLVNKVVTSDNKVHNYSSNGKRAMSRATAFMLTDMMKGVMNSSNGSGTAAKVSGLNEAGKTGTTQYPNNYLDKFAGYASMDSWFTGYTKNMAMSIWTGYDHPFQAGHDVTAEQTNIAQELYKYEMEYASVGQPNEDWTKPSDVGEINKNGHPEYYIEGHSNISGDVTHNGDLTSNKKYNLSLNGSDSSSESSSSSSSTNTNSESSSAKSDKDSDNDTNNSSGSTSSDIDHSSSGSGSSGSSNDNSSSSQPSQSSSSQLSSSSNQSSSSSSSSNNQS</sequence>
<dbReference type="SUPFAM" id="SSF53955">
    <property type="entry name" value="Lysozyme-like"/>
    <property type="match status" value="1"/>
</dbReference>
<feature type="region of interest" description="Disordered" evidence="14">
    <location>
        <begin position="639"/>
        <end position="783"/>
    </location>
</feature>
<reference evidence="18" key="1">
    <citation type="submission" date="2022-07" db="EMBL/GenBank/DDBJ databases">
        <authorList>
            <person name="Kouya T."/>
            <person name="Ishiyama Y."/>
        </authorList>
    </citation>
    <scope>NUCLEOTIDE SEQUENCE</scope>
    <source>
        <strain evidence="18">WR16-4</strain>
    </source>
</reference>